<accession>A0A4P9Z3S2</accession>
<dbReference type="GO" id="GO:0016279">
    <property type="term" value="F:protein-lysine N-methyltransferase activity"/>
    <property type="evidence" value="ECO:0007669"/>
    <property type="project" value="TreeGrafter"/>
</dbReference>
<dbReference type="PANTHER" id="PTHR13271">
    <property type="entry name" value="UNCHARACTERIZED PUTATIVE METHYLTRANSFERASE"/>
    <property type="match status" value="1"/>
</dbReference>
<proteinExistence type="predicted"/>
<keyword evidence="2" id="KW-1185">Reference proteome</keyword>
<sequence length="548" mass="59936">MNQQDSTLSDYYFRWLRSQGTELAGNLTVGSVCGKGRGLYWCPGEQTTTASSDSAAISMHEQGVATLPRSLVITAEHVRQTAASRWPVLAAWLDALAAANREEEEGDDDDTRSTLLALIIHHSRVLTRCSPRYPSLDDACPLLPYVAILPDDAVQASPVLWHSELDSIATTDATAADPVALLDGTSLGAAIRARRRVLHAEAEKWRAMTSLVRQSMQAAQISNSDDASYLLEDVAFEELARADALYWSRVLEIVPFADDVDDGRGTTAFLPLIDMCNHAGQAANARWQPTVEGDVVLYADSAHLARANEPIELCISYGDKPNEELLFLYGFTLADHQHDACTLMAPLEAGNAYSDEVAGADEHAMQVLVMGKMYLLQAAQWKPQLVLRHPSTHRSIDGNEGAAAAAAKQRWCPWLSADAERVLQLCVLGSDALSTVQDDDGELQWTVYGQALDNDKLSDSFDAAIAPHHAVLETRMAAVLYTLIHEQLARISPAAPSAPLHDGHQYNTSPASDRLRHIHHYLTGMERVGRDVLDWLAKLPGDHHHHAS</sequence>
<evidence type="ECO:0000313" key="2">
    <source>
        <dbReference type="Proteomes" id="UP000278143"/>
    </source>
</evidence>
<dbReference type="EMBL" id="KZ989421">
    <property type="protein sequence ID" value="RKP26451.1"/>
    <property type="molecule type" value="Genomic_DNA"/>
</dbReference>
<evidence type="ECO:0000313" key="1">
    <source>
        <dbReference type="EMBL" id="RKP26451.1"/>
    </source>
</evidence>
<dbReference type="GO" id="GO:0005634">
    <property type="term" value="C:nucleus"/>
    <property type="evidence" value="ECO:0007669"/>
    <property type="project" value="TreeGrafter"/>
</dbReference>
<organism evidence="1 2">
    <name type="scientific">Syncephalis pseudoplumigaleata</name>
    <dbReference type="NCBI Taxonomy" id="1712513"/>
    <lineage>
        <taxon>Eukaryota</taxon>
        <taxon>Fungi</taxon>
        <taxon>Fungi incertae sedis</taxon>
        <taxon>Zoopagomycota</taxon>
        <taxon>Zoopagomycotina</taxon>
        <taxon>Zoopagomycetes</taxon>
        <taxon>Zoopagales</taxon>
        <taxon>Piptocephalidaceae</taxon>
        <taxon>Syncephalis</taxon>
    </lineage>
</organism>
<dbReference type="AlphaFoldDB" id="A0A4P9Z3S2"/>
<dbReference type="Gene3D" id="3.90.1410.10">
    <property type="entry name" value="set domain protein methyltransferase, domain 1"/>
    <property type="match status" value="1"/>
</dbReference>
<protein>
    <recommendedName>
        <fullName evidence="3">SET domain-containing protein</fullName>
    </recommendedName>
</protein>
<dbReference type="Proteomes" id="UP000278143">
    <property type="component" value="Unassembled WGS sequence"/>
</dbReference>
<name>A0A4P9Z3S2_9FUNG</name>
<reference evidence="2" key="1">
    <citation type="journal article" date="2018" name="Nat. Microbiol.">
        <title>Leveraging single-cell genomics to expand the fungal tree of life.</title>
        <authorList>
            <person name="Ahrendt S.R."/>
            <person name="Quandt C.A."/>
            <person name="Ciobanu D."/>
            <person name="Clum A."/>
            <person name="Salamov A."/>
            <person name="Andreopoulos B."/>
            <person name="Cheng J.F."/>
            <person name="Woyke T."/>
            <person name="Pelin A."/>
            <person name="Henrissat B."/>
            <person name="Reynolds N.K."/>
            <person name="Benny G.L."/>
            <person name="Smith M.E."/>
            <person name="James T.Y."/>
            <person name="Grigoriev I.V."/>
        </authorList>
    </citation>
    <scope>NUCLEOTIDE SEQUENCE [LARGE SCALE GENOMIC DNA]</scope>
    <source>
        <strain evidence="2">Benny S71-1</strain>
    </source>
</reference>
<dbReference type="OrthoDB" id="441812at2759"/>
<dbReference type="CDD" id="cd10527">
    <property type="entry name" value="SET_LSMT"/>
    <property type="match status" value="1"/>
</dbReference>
<evidence type="ECO:0008006" key="3">
    <source>
        <dbReference type="Google" id="ProtNLM"/>
    </source>
</evidence>
<dbReference type="SUPFAM" id="SSF82199">
    <property type="entry name" value="SET domain"/>
    <property type="match status" value="1"/>
</dbReference>
<gene>
    <name evidence="1" type="ORF">SYNPS1DRAFT_27855</name>
</gene>
<dbReference type="InterPro" id="IPR050600">
    <property type="entry name" value="SETD3_SETD6_MTase"/>
</dbReference>
<dbReference type="InterPro" id="IPR046341">
    <property type="entry name" value="SET_dom_sf"/>
</dbReference>
<dbReference type="PANTHER" id="PTHR13271:SF76">
    <property type="entry name" value="SET DOMAIN-CONTAINING PROTEIN 8"/>
    <property type="match status" value="1"/>
</dbReference>